<evidence type="ECO:0000259" key="2">
    <source>
        <dbReference type="Pfam" id="PF03448"/>
    </source>
</evidence>
<dbReference type="STRING" id="1513793.SAMN06296036_12520"/>
<keyword evidence="1" id="KW-0175">Coiled coil</keyword>
<protein>
    <submittedName>
        <fullName evidence="3">Flagellar motility protein MotE, a chaperone for MotC folding</fullName>
    </submittedName>
</protein>
<gene>
    <name evidence="3" type="ORF">SAMN06296036_12520</name>
</gene>
<organism evidence="3 4">
    <name type="scientific">Pseudobacteriovorax antillogorgiicola</name>
    <dbReference type="NCBI Taxonomy" id="1513793"/>
    <lineage>
        <taxon>Bacteria</taxon>
        <taxon>Pseudomonadati</taxon>
        <taxon>Bdellovibrionota</taxon>
        <taxon>Oligoflexia</taxon>
        <taxon>Oligoflexales</taxon>
        <taxon>Pseudobacteriovoracaceae</taxon>
        <taxon>Pseudobacteriovorax</taxon>
    </lineage>
</organism>
<evidence type="ECO:0000313" key="4">
    <source>
        <dbReference type="Proteomes" id="UP000192907"/>
    </source>
</evidence>
<dbReference type="SUPFAM" id="SSF158791">
    <property type="entry name" value="MgtE N-terminal domain-like"/>
    <property type="match status" value="1"/>
</dbReference>
<dbReference type="InterPro" id="IPR006668">
    <property type="entry name" value="Mg_transptr_MgtE_intracell_dom"/>
</dbReference>
<accession>A0A1Y6CJT8</accession>
<feature type="domain" description="Magnesium transporter MgtE intracellular" evidence="2">
    <location>
        <begin position="157"/>
        <end position="229"/>
    </location>
</feature>
<feature type="coiled-coil region" evidence="1">
    <location>
        <begin position="113"/>
        <end position="144"/>
    </location>
</feature>
<keyword evidence="3" id="KW-0969">Cilium</keyword>
<sequence>MISLLTEHGVKLIFLVKILILSVILIDETDLFYIGERTSIAADDDNLAQNAQEIPADDQEFVDEETSRRKSFFEELLTLPKVKPEQNKKDELAKYFSIIERKSRQVEDRIKVLKVRQQQLVQLERSIEQKLKKLEDEMAYFQQTQQQEKDLQKERLESLVEFYKKMPPKKAAPVFERLDKDLVVSLFNAFPKKQTMLILSLMNPDKSVELSEYFGRIQSAKEYELLKEINTALLEEFEECKTEPKIE</sequence>
<reference evidence="4" key="1">
    <citation type="submission" date="2017-04" db="EMBL/GenBank/DDBJ databases">
        <authorList>
            <person name="Varghese N."/>
            <person name="Submissions S."/>
        </authorList>
    </citation>
    <scope>NUCLEOTIDE SEQUENCE [LARGE SCALE GENOMIC DNA]</scope>
    <source>
        <strain evidence="4">RKEM611</strain>
    </source>
</reference>
<dbReference type="AlphaFoldDB" id="A0A1Y6CJT8"/>
<dbReference type="OrthoDB" id="5294002at2"/>
<dbReference type="RefSeq" id="WP_132323999.1">
    <property type="nucleotide sequence ID" value="NZ_FWZT01000025.1"/>
</dbReference>
<keyword evidence="3" id="KW-0282">Flagellum</keyword>
<dbReference type="EMBL" id="FWZT01000025">
    <property type="protein sequence ID" value="SMF69524.1"/>
    <property type="molecule type" value="Genomic_DNA"/>
</dbReference>
<proteinExistence type="predicted"/>
<evidence type="ECO:0000256" key="1">
    <source>
        <dbReference type="SAM" id="Coils"/>
    </source>
</evidence>
<evidence type="ECO:0000313" key="3">
    <source>
        <dbReference type="EMBL" id="SMF69524.1"/>
    </source>
</evidence>
<name>A0A1Y6CJT8_9BACT</name>
<dbReference type="Proteomes" id="UP000192907">
    <property type="component" value="Unassembled WGS sequence"/>
</dbReference>
<keyword evidence="4" id="KW-1185">Reference proteome</keyword>
<keyword evidence="3" id="KW-0966">Cell projection</keyword>
<dbReference type="Pfam" id="PF03448">
    <property type="entry name" value="MgtE_N"/>
    <property type="match status" value="1"/>
</dbReference>